<dbReference type="InterPro" id="IPR018130">
    <property type="entry name" value="Ribosomal_uS2_CS"/>
</dbReference>
<dbReference type="NCBIfam" id="TIGR01011">
    <property type="entry name" value="rpsB_bact"/>
    <property type="match status" value="1"/>
</dbReference>
<comment type="similarity">
    <text evidence="1">Belongs to the universal ribosomal protein uS2 family.</text>
</comment>
<reference evidence="5" key="1">
    <citation type="submission" date="2018-05" db="EMBL/GenBank/DDBJ databases">
        <authorList>
            <person name="Lanie J.A."/>
            <person name="Ng W.-L."/>
            <person name="Kazmierczak K.M."/>
            <person name="Andrzejewski T.M."/>
            <person name="Davidsen T.M."/>
            <person name="Wayne K.J."/>
            <person name="Tettelin H."/>
            <person name="Glass J.I."/>
            <person name="Rusch D."/>
            <person name="Podicherti R."/>
            <person name="Tsui H.-C.T."/>
            <person name="Winkler M.E."/>
        </authorList>
    </citation>
    <scope>NUCLEOTIDE SEQUENCE</scope>
</reference>
<name>A0A381QC34_9ZZZZ</name>
<accession>A0A381QC34</accession>
<feature type="region of interest" description="Disordered" evidence="4">
    <location>
        <begin position="226"/>
        <end position="356"/>
    </location>
</feature>
<dbReference type="SUPFAM" id="SSF52313">
    <property type="entry name" value="Ribosomal protein S2"/>
    <property type="match status" value="1"/>
</dbReference>
<feature type="compositionally biased region" description="Polar residues" evidence="4">
    <location>
        <begin position="241"/>
        <end position="256"/>
    </location>
</feature>
<dbReference type="PRINTS" id="PR00395">
    <property type="entry name" value="RIBOSOMALS2"/>
</dbReference>
<proteinExistence type="inferred from homology"/>
<dbReference type="GO" id="GO:0006412">
    <property type="term" value="P:translation"/>
    <property type="evidence" value="ECO:0007669"/>
    <property type="project" value="InterPro"/>
</dbReference>
<evidence type="ECO:0000256" key="3">
    <source>
        <dbReference type="ARBA" id="ARBA00023274"/>
    </source>
</evidence>
<evidence type="ECO:0000256" key="1">
    <source>
        <dbReference type="ARBA" id="ARBA00006242"/>
    </source>
</evidence>
<dbReference type="Pfam" id="PF00318">
    <property type="entry name" value="Ribosomal_S2"/>
    <property type="match status" value="1"/>
</dbReference>
<evidence type="ECO:0000256" key="2">
    <source>
        <dbReference type="ARBA" id="ARBA00022980"/>
    </source>
</evidence>
<dbReference type="InterPro" id="IPR001865">
    <property type="entry name" value="Ribosomal_uS2"/>
</dbReference>
<dbReference type="InterPro" id="IPR005706">
    <property type="entry name" value="Ribosomal_uS2_bac/mit/plastid"/>
</dbReference>
<evidence type="ECO:0000256" key="4">
    <source>
        <dbReference type="SAM" id="MobiDB-lite"/>
    </source>
</evidence>
<dbReference type="PANTHER" id="PTHR12534">
    <property type="entry name" value="30S RIBOSOMAL PROTEIN S2 PROKARYOTIC AND ORGANELLAR"/>
    <property type="match status" value="1"/>
</dbReference>
<dbReference type="PROSITE" id="PS00962">
    <property type="entry name" value="RIBOSOMAL_S2_1"/>
    <property type="match status" value="1"/>
</dbReference>
<dbReference type="GO" id="GO:0003735">
    <property type="term" value="F:structural constituent of ribosome"/>
    <property type="evidence" value="ECO:0007669"/>
    <property type="project" value="InterPro"/>
</dbReference>
<feature type="compositionally biased region" description="Basic and acidic residues" evidence="4">
    <location>
        <begin position="269"/>
        <end position="278"/>
    </location>
</feature>
<protein>
    <recommendedName>
        <fullName evidence="6">30S ribosomal protein S2</fullName>
    </recommendedName>
</protein>
<dbReference type="InterPro" id="IPR023591">
    <property type="entry name" value="Ribosomal_uS2_flav_dom_sf"/>
</dbReference>
<keyword evidence="2" id="KW-0689">Ribosomal protein</keyword>
<dbReference type="EMBL" id="UINC01001295">
    <property type="protein sequence ID" value="SUZ76895.1"/>
    <property type="molecule type" value="Genomic_DNA"/>
</dbReference>
<evidence type="ECO:0000313" key="5">
    <source>
        <dbReference type="EMBL" id="SUZ76895.1"/>
    </source>
</evidence>
<dbReference type="PANTHER" id="PTHR12534:SF0">
    <property type="entry name" value="SMALL RIBOSOMAL SUBUNIT PROTEIN US2M"/>
    <property type="match status" value="1"/>
</dbReference>
<gene>
    <name evidence="5" type="ORF">METZ01_LOCUS29749</name>
</gene>
<sequence>MQEQQMGLSELLEAGVHFGHQTRRWNPKMKKFIFTERNGIHIIDLRKTLDRLVIARAAVNEIVLAGEKVLFVCTKRQLRSVIEQEAEQCGAFYVTERWLGGMLTNFQTIRKQIRRLKELERGQEESAFEFYTKKERLLLDRERIKLNKYLAGVKDMTRLPGAMFIVDVKREVSAVREAGRLGIPVIAITDTNANPDLVEYPVPGNDDAIRSVGLITQAIAESIREAGAQVPEEQKRKVQDAQATTYSTETGEVTETPSRPAAPRRKRVPRPDIIEKHTGSGAAGAGAAGLVEDGEEVSPEDPDGSEDEAANGIAAAGGGDATDGKAAADGEEGEDEEPIDSEAAADGETDEAESGS</sequence>
<dbReference type="FunFam" id="1.10.287.610:FF:000001">
    <property type="entry name" value="30S ribosomal protein S2"/>
    <property type="match status" value="1"/>
</dbReference>
<dbReference type="Gene3D" id="3.40.50.10490">
    <property type="entry name" value="Glucose-6-phosphate isomerase like protein, domain 1"/>
    <property type="match status" value="1"/>
</dbReference>
<dbReference type="GO" id="GO:0022627">
    <property type="term" value="C:cytosolic small ribosomal subunit"/>
    <property type="evidence" value="ECO:0007669"/>
    <property type="project" value="TreeGrafter"/>
</dbReference>
<keyword evidence="3" id="KW-0687">Ribonucleoprotein</keyword>
<evidence type="ECO:0008006" key="6">
    <source>
        <dbReference type="Google" id="ProtNLM"/>
    </source>
</evidence>
<dbReference type="HAMAP" id="MF_00291_B">
    <property type="entry name" value="Ribosomal_uS2_B"/>
    <property type="match status" value="1"/>
</dbReference>
<dbReference type="PROSITE" id="PS00963">
    <property type="entry name" value="RIBOSOMAL_S2_2"/>
    <property type="match status" value="1"/>
</dbReference>
<feature type="compositionally biased region" description="Acidic residues" evidence="4">
    <location>
        <begin position="329"/>
        <end position="356"/>
    </location>
</feature>
<feature type="compositionally biased region" description="Acidic residues" evidence="4">
    <location>
        <begin position="292"/>
        <end position="309"/>
    </location>
</feature>
<dbReference type="AlphaFoldDB" id="A0A381QC34"/>
<dbReference type="Gene3D" id="1.10.287.610">
    <property type="entry name" value="Helix hairpin bin"/>
    <property type="match status" value="1"/>
</dbReference>
<dbReference type="CDD" id="cd01425">
    <property type="entry name" value="RPS2"/>
    <property type="match status" value="1"/>
</dbReference>
<organism evidence="5">
    <name type="scientific">marine metagenome</name>
    <dbReference type="NCBI Taxonomy" id="408172"/>
    <lineage>
        <taxon>unclassified sequences</taxon>
        <taxon>metagenomes</taxon>
        <taxon>ecological metagenomes</taxon>
    </lineage>
</organism>